<organism evidence="6 7">
    <name type="scientific">Zasmidium cellare ATCC 36951</name>
    <dbReference type="NCBI Taxonomy" id="1080233"/>
    <lineage>
        <taxon>Eukaryota</taxon>
        <taxon>Fungi</taxon>
        <taxon>Dikarya</taxon>
        <taxon>Ascomycota</taxon>
        <taxon>Pezizomycotina</taxon>
        <taxon>Dothideomycetes</taxon>
        <taxon>Dothideomycetidae</taxon>
        <taxon>Mycosphaerellales</taxon>
        <taxon>Mycosphaerellaceae</taxon>
        <taxon>Zasmidium</taxon>
    </lineage>
</organism>
<evidence type="ECO:0000256" key="5">
    <source>
        <dbReference type="SAM" id="Phobius"/>
    </source>
</evidence>
<dbReference type="GeneID" id="54562529"/>
<evidence type="ECO:0000313" key="7">
    <source>
        <dbReference type="Proteomes" id="UP000799537"/>
    </source>
</evidence>
<keyword evidence="7" id="KW-1185">Reference proteome</keyword>
<dbReference type="InterPro" id="IPR002523">
    <property type="entry name" value="MgTranspt_CorA/ZnTranspt_ZntB"/>
</dbReference>
<keyword evidence="3 5" id="KW-1133">Transmembrane helix</keyword>
<dbReference type="GO" id="GO:0046873">
    <property type="term" value="F:metal ion transmembrane transporter activity"/>
    <property type="evidence" value="ECO:0007669"/>
    <property type="project" value="InterPro"/>
</dbReference>
<evidence type="ECO:0000256" key="3">
    <source>
        <dbReference type="ARBA" id="ARBA00022989"/>
    </source>
</evidence>
<keyword evidence="2 5" id="KW-0812">Transmembrane</keyword>
<dbReference type="GO" id="GO:0016020">
    <property type="term" value="C:membrane"/>
    <property type="evidence" value="ECO:0007669"/>
    <property type="project" value="UniProtKB-SubCell"/>
</dbReference>
<dbReference type="Pfam" id="PF01544">
    <property type="entry name" value="CorA"/>
    <property type="match status" value="1"/>
</dbReference>
<comment type="subcellular location">
    <subcellularLocation>
        <location evidence="1">Membrane</location>
        <topology evidence="1">Multi-pass membrane protein</topology>
    </subcellularLocation>
</comment>
<evidence type="ECO:0000256" key="1">
    <source>
        <dbReference type="ARBA" id="ARBA00004141"/>
    </source>
</evidence>
<keyword evidence="4 5" id="KW-0472">Membrane</keyword>
<dbReference type="SUPFAM" id="SSF144083">
    <property type="entry name" value="Magnesium transport protein CorA, transmembrane region"/>
    <property type="match status" value="1"/>
</dbReference>
<dbReference type="EMBL" id="ML993625">
    <property type="protein sequence ID" value="KAF2160590.1"/>
    <property type="molecule type" value="Genomic_DNA"/>
</dbReference>
<evidence type="ECO:0000256" key="2">
    <source>
        <dbReference type="ARBA" id="ARBA00022692"/>
    </source>
</evidence>
<dbReference type="OrthoDB" id="3231000at2759"/>
<name>A0A6A6C328_ZASCE</name>
<gene>
    <name evidence="6" type="ORF">M409DRAFT_28976</name>
</gene>
<dbReference type="AlphaFoldDB" id="A0A6A6C328"/>
<dbReference type="Proteomes" id="UP000799537">
    <property type="component" value="Unassembled WGS sequence"/>
</dbReference>
<protein>
    <submittedName>
        <fullName evidence="6">Uncharacterized protein</fullName>
    </submittedName>
</protein>
<dbReference type="Gene3D" id="1.20.58.340">
    <property type="entry name" value="Magnesium transport protein CorA, transmembrane region"/>
    <property type="match status" value="1"/>
</dbReference>
<sequence length="579" mass="65638">MPEDDNDIDWTELKDFDSSKHYTSSSLQSDVVATQPPPWLDNIQEFASRSADKHLSSGDHLDCFVQYLNQPYDPRFQDSQSASTEQRAFGVLYDFRSASIQQVLQNAGDLDDLKAQREQDVPESRLLILRGHPSPEWLNAISDAFEVDIEFFHHHLELFSRSRADPAWTWPPLSSTLAREPRLRITTHGTVNKPEHHAREEKHVNGLRSHVREIFKAYLEDTQREVKVHVGTSLLRDIHVHGAETFSFEQDVSIWTKQLGNGWRGVAWIDVGIDDLFQGPKGASLRTPLGGKPENTIFGSTVLCRASETDFLSHDAPAAVHKGVLETPDGITQNARHLSHQYCQDLDLALARADSFYAVRNLFRFSAASENQFLNMMQSVIRDDIHHATVLAKEKRADASLSNLLSNQLVLSDHVKRLEDNLLAIQRRDEWPKWRGSSSDILLRADKAGSELLDNYQGLLRKATALAEECDRGIRRIEHLESYAESKRAIAQAQGVEKLTRLAFVFVPMSFSCAFFGMNFKEIGQGTLSLWVWFAVTVPIFVLSLVLMVSNLRRRVSWYLGLRGRQTHVGDPDLEQGHV</sequence>
<proteinExistence type="predicted"/>
<feature type="transmembrane region" description="Helical" evidence="5">
    <location>
        <begin position="530"/>
        <end position="549"/>
    </location>
</feature>
<evidence type="ECO:0000256" key="4">
    <source>
        <dbReference type="ARBA" id="ARBA00023136"/>
    </source>
</evidence>
<dbReference type="RefSeq" id="XP_033661479.1">
    <property type="nucleotide sequence ID" value="XM_033809257.1"/>
</dbReference>
<accession>A0A6A6C328</accession>
<dbReference type="InterPro" id="IPR045863">
    <property type="entry name" value="CorA_TM1_TM2"/>
</dbReference>
<evidence type="ECO:0000313" key="6">
    <source>
        <dbReference type="EMBL" id="KAF2160590.1"/>
    </source>
</evidence>
<reference evidence="6" key="1">
    <citation type="journal article" date="2020" name="Stud. Mycol.">
        <title>101 Dothideomycetes genomes: a test case for predicting lifestyles and emergence of pathogens.</title>
        <authorList>
            <person name="Haridas S."/>
            <person name="Albert R."/>
            <person name="Binder M."/>
            <person name="Bloem J."/>
            <person name="Labutti K."/>
            <person name="Salamov A."/>
            <person name="Andreopoulos B."/>
            <person name="Baker S."/>
            <person name="Barry K."/>
            <person name="Bills G."/>
            <person name="Bluhm B."/>
            <person name="Cannon C."/>
            <person name="Castanera R."/>
            <person name="Culley D."/>
            <person name="Daum C."/>
            <person name="Ezra D."/>
            <person name="Gonzalez J."/>
            <person name="Henrissat B."/>
            <person name="Kuo A."/>
            <person name="Liang C."/>
            <person name="Lipzen A."/>
            <person name="Lutzoni F."/>
            <person name="Magnuson J."/>
            <person name="Mondo S."/>
            <person name="Nolan M."/>
            <person name="Ohm R."/>
            <person name="Pangilinan J."/>
            <person name="Park H.-J."/>
            <person name="Ramirez L."/>
            <person name="Alfaro M."/>
            <person name="Sun H."/>
            <person name="Tritt A."/>
            <person name="Yoshinaga Y."/>
            <person name="Zwiers L.-H."/>
            <person name="Turgeon B."/>
            <person name="Goodwin S."/>
            <person name="Spatafora J."/>
            <person name="Crous P."/>
            <person name="Grigoriev I."/>
        </authorList>
    </citation>
    <scope>NUCLEOTIDE SEQUENCE</scope>
    <source>
        <strain evidence="6">ATCC 36951</strain>
    </source>
</reference>